<comment type="caution">
    <text evidence="8">The sequence shown here is derived from an EMBL/GenBank/DDBJ whole genome shotgun (WGS) entry which is preliminary data.</text>
</comment>
<name>A0A8T2PZJ0_CERRI</name>
<feature type="coiled-coil region" evidence="5">
    <location>
        <begin position="240"/>
        <end position="267"/>
    </location>
</feature>
<dbReference type="GO" id="GO:0016020">
    <property type="term" value="C:membrane"/>
    <property type="evidence" value="ECO:0007669"/>
    <property type="project" value="UniProtKB-SubCell"/>
</dbReference>
<dbReference type="PANTHER" id="PTHR31422">
    <property type="entry name" value="BNAANNG28530D PROTEIN"/>
    <property type="match status" value="1"/>
</dbReference>
<feature type="coiled-coil region" evidence="5">
    <location>
        <begin position="581"/>
        <end position="618"/>
    </location>
</feature>
<feature type="domain" description="GTD-binding" evidence="7">
    <location>
        <begin position="167"/>
        <end position="265"/>
    </location>
</feature>
<dbReference type="GO" id="GO:0080115">
    <property type="term" value="F:myosin XI tail binding"/>
    <property type="evidence" value="ECO:0007669"/>
    <property type="project" value="UniProtKB-ARBA"/>
</dbReference>
<dbReference type="Proteomes" id="UP000825935">
    <property type="component" value="Chromosome 39"/>
</dbReference>
<keyword evidence="2" id="KW-0812">Transmembrane</keyword>
<sequence>MPIHFGNTFCTPCRSASLAPDSDVYCWNRCLRRKGNDGTRLRPEDFPGPDADSLEPTRRNMSDIMENIEGSSISEEDSITATFQYKRLNQSPFSAVPLLNLGVLSQEPSRALETDSLPRYAYTVFPSGNSIPECQHIETDYGAPFKKRLRVEINEGYIQGPEHHEHAETLTLMKALISERKAVRKLRKDLEQEKCASETAVNEAMAMIRCLHEVKSAALTEARQYKVASEGREAYSREAIALLKETLAAMENEGNALQDRIANYRIMLFRLISQQYSQCERSENEHKLLMSEGSNLASLFLQYENETRYSTETQTPKMVKDQVSGDTTRWHYHLSNASLRKQYLENHYSKGCTSDPESNKFSEGQHLDDTSKLILARIAYLEQCLKHNHGKTSACYCKFCQDTEMSLDEYKEMKFEEQDANEIATWNSQALGTCPTAIQTTLEGSVYQNLRNTEICDDHFQRRDCGVPVNIGAMDFVPHELKFRSSKLENDDTSEPIFQLRGNAERVVHDLDELHYGHGNCEVHPKVEIRDIMISRTIEVSSIKPIHGRSLSSVKDFLPHKCSVQCGSSNEERVSNFKSRVQALEGERAFMKVAMSSLKEENIELKLLQHIAQELQELKGDVWNTKEKRPANCAPSSFLSFIKNIFTFPKIQGNPMAQRERGSSTHNKDQQQAGLSYLLMNSLEDKKDIHIMRECKLKLNSPFIYAN</sequence>
<keyword evidence="3" id="KW-1133">Transmembrane helix</keyword>
<evidence type="ECO:0000256" key="2">
    <source>
        <dbReference type="ARBA" id="ARBA00022692"/>
    </source>
</evidence>
<dbReference type="Pfam" id="PF04576">
    <property type="entry name" value="Zein-binding"/>
    <property type="match status" value="1"/>
</dbReference>
<evidence type="ECO:0000259" key="7">
    <source>
        <dbReference type="PROSITE" id="PS51775"/>
    </source>
</evidence>
<dbReference type="AlphaFoldDB" id="A0A8T2PZJ0"/>
<evidence type="ECO:0000256" key="1">
    <source>
        <dbReference type="ARBA" id="ARBA00004370"/>
    </source>
</evidence>
<dbReference type="PROSITE" id="PS51775">
    <property type="entry name" value="GTD_BINDING"/>
    <property type="match status" value="1"/>
</dbReference>
<reference evidence="8" key="1">
    <citation type="submission" date="2021-08" db="EMBL/GenBank/DDBJ databases">
        <title>WGS assembly of Ceratopteris richardii.</title>
        <authorList>
            <person name="Marchant D.B."/>
            <person name="Chen G."/>
            <person name="Jenkins J."/>
            <person name="Shu S."/>
            <person name="Leebens-Mack J."/>
            <person name="Grimwood J."/>
            <person name="Schmutz J."/>
            <person name="Soltis P."/>
            <person name="Soltis D."/>
            <person name="Chen Z.-H."/>
        </authorList>
    </citation>
    <scope>NUCLEOTIDE SEQUENCE</scope>
    <source>
        <strain evidence="8">Whitten #5841</strain>
        <tissue evidence="8">Leaf</tissue>
    </source>
</reference>
<evidence type="ECO:0000256" key="3">
    <source>
        <dbReference type="ARBA" id="ARBA00022989"/>
    </source>
</evidence>
<keyword evidence="4" id="KW-0472">Membrane</keyword>
<evidence type="ECO:0000256" key="5">
    <source>
        <dbReference type="SAM" id="Coils"/>
    </source>
</evidence>
<dbReference type="InterPro" id="IPR007656">
    <property type="entry name" value="GTD-bd"/>
</dbReference>
<keyword evidence="5" id="KW-0175">Coiled coil</keyword>
<protein>
    <recommendedName>
        <fullName evidence="7">GTD-binding domain-containing protein</fullName>
    </recommendedName>
</protein>
<dbReference type="EMBL" id="CM035444">
    <property type="protein sequence ID" value="KAH7276914.1"/>
    <property type="molecule type" value="Genomic_DNA"/>
</dbReference>
<gene>
    <name evidence="8" type="ORF">KP509_39G026300</name>
</gene>
<dbReference type="EMBL" id="CM035444">
    <property type="protein sequence ID" value="KAH7276912.1"/>
    <property type="molecule type" value="Genomic_DNA"/>
</dbReference>
<organism evidence="8 9">
    <name type="scientific">Ceratopteris richardii</name>
    <name type="common">Triangle waterfern</name>
    <dbReference type="NCBI Taxonomy" id="49495"/>
    <lineage>
        <taxon>Eukaryota</taxon>
        <taxon>Viridiplantae</taxon>
        <taxon>Streptophyta</taxon>
        <taxon>Embryophyta</taxon>
        <taxon>Tracheophyta</taxon>
        <taxon>Polypodiopsida</taxon>
        <taxon>Polypodiidae</taxon>
        <taxon>Polypodiales</taxon>
        <taxon>Pteridineae</taxon>
        <taxon>Pteridaceae</taxon>
        <taxon>Parkerioideae</taxon>
        <taxon>Ceratopteris</taxon>
    </lineage>
</organism>
<feature type="region of interest" description="Disordered" evidence="6">
    <location>
        <begin position="38"/>
        <end position="59"/>
    </location>
</feature>
<evidence type="ECO:0000313" key="8">
    <source>
        <dbReference type="EMBL" id="KAH7276914.1"/>
    </source>
</evidence>
<accession>A0A8T2PZJ0</accession>
<comment type="subcellular location">
    <subcellularLocation>
        <location evidence="1">Membrane</location>
    </subcellularLocation>
</comment>
<evidence type="ECO:0000313" key="9">
    <source>
        <dbReference type="Proteomes" id="UP000825935"/>
    </source>
</evidence>
<feature type="coiled-coil region" evidence="5">
    <location>
        <begin position="173"/>
        <end position="203"/>
    </location>
</feature>
<evidence type="ECO:0000256" key="6">
    <source>
        <dbReference type="SAM" id="MobiDB-lite"/>
    </source>
</evidence>
<keyword evidence="9" id="KW-1185">Reference proteome</keyword>
<dbReference type="PANTHER" id="PTHR31422:SF3">
    <property type="entry name" value="GTD-BINDING DOMAIN-CONTAINING PROTEIN"/>
    <property type="match status" value="1"/>
</dbReference>
<evidence type="ECO:0000256" key="4">
    <source>
        <dbReference type="ARBA" id="ARBA00023136"/>
    </source>
</evidence>
<proteinExistence type="predicted"/>